<dbReference type="PANTHER" id="PTHR39209:SF2">
    <property type="entry name" value="CYTOPLASMIC PROTEIN"/>
    <property type="match status" value="1"/>
</dbReference>
<dbReference type="AlphaFoldDB" id="A0A6I3J3G1"/>
<dbReference type="GO" id="GO:0003723">
    <property type="term" value="F:RNA binding"/>
    <property type="evidence" value="ECO:0007669"/>
    <property type="project" value="InterPro"/>
</dbReference>
<feature type="domain" description="B3/B4 tRNA-binding" evidence="1">
    <location>
        <begin position="54"/>
        <end position="209"/>
    </location>
</feature>
<dbReference type="Proteomes" id="UP000433406">
    <property type="component" value="Unassembled WGS sequence"/>
</dbReference>
<gene>
    <name evidence="2" type="ORF">GGQ22_08755</name>
</gene>
<proteinExistence type="predicted"/>
<dbReference type="GO" id="GO:0004826">
    <property type="term" value="F:phenylalanine-tRNA ligase activity"/>
    <property type="evidence" value="ECO:0007669"/>
    <property type="project" value="InterPro"/>
</dbReference>
<name>A0A6I3J3G1_9ACTN</name>
<reference evidence="2 3" key="1">
    <citation type="submission" date="2019-10" db="EMBL/GenBank/DDBJ databases">
        <title>Nocardioides novel species isolated from the excrement of Marmot.</title>
        <authorList>
            <person name="Zhang G."/>
        </authorList>
    </citation>
    <scope>NUCLEOTIDE SEQUENCE [LARGE SCALE GENOMIC DNA]</scope>
    <source>
        <strain evidence="3">zg-579</strain>
    </source>
</reference>
<dbReference type="InterPro" id="IPR020825">
    <property type="entry name" value="Phe-tRNA_synthase-like_B3/B4"/>
</dbReference>
<organism evidence="2 3">
    <name type="scientific">Nocardioides marmotae</name>
    <dbReference type="NCBI Taxonomy" id="2663857"/>
    <lineage>
        <taxon>Bacteria</taxon>
        <taxon>Bacillati</taxon>
        <taxon>Actinomycetota</taxon>
        <taxon>Actinomycetes</taxon>
        <taxon>Propionibacteriales</taxon>
        <taxon>Nocardioidaceae</taxon>
        <taxon>Nocardioides</taxon>
    </lineage>
</organism>
<dbReference type="PANTHER" id="PTHR39209">
    <property type="match status" value="1"/>
</dbReference>
<dbReference type="SUPFAM" id="SSF56037">
    <property type="entry name" value="PheT/TilS domain"/>
    <property type="match status" value="1"/>
</dbReference>
<keyword evidence="3" id="KW-1185">Reference proteome</keyword>
<dbReference type="EMBL" id="WLCI01000008">
    <property type="protein sequence ID" value="MTB95176.1"/>
    <property type="molecule type" value="Genomic_DNA"/>
</dbReference>
<dbReference type="Gene3D" id="3.50.40.10">
    <property type="entry name" value="Phenylalanyl-trna Synthetase, Chain B, domain 3"/>
    <property type="match status" value="1"/>
</dbReference>
<evidence type="ECO:0000259" key="1">
    <source>
        <dbReference type="SMART" id="SM00873"/>
    </source>
</evidence>
<protein>
    <recommendedName>
        <fullName evidence="1">B3/B4 tRNA-binding domain-containing protein</fullName>
    </recommendedName>
</protein>
<sequence length="226" mass="24392">MSTLRPDYRALLVAASGITAGESDAASEEALARAEAAAASALAGGAVEDVPHVRAWREAYRAFGAKPQRTRNSLEALMRRAASAGLPRVNRLTDLYNALSVLHQVPLGGEDLDAYAGPPRLLRATGEEPFDTVAEGRPVVEHPEPGEVVWCDDEGVTCRRWNWRQGRRTQLTADTTSALFILDALEPLTDQALLAAGEDLLDHLRRLGPDVRTATRLLGPTTSHRG</sequence>
<comment type="caution">
    <text evidence="2">The sequence shown here is derived from an EMBL/GenBank/DDBJ whole genome shotgun (WGS) entry which is preliminary data.</text>
</comment>
<dbReference type="Pfam" id="PF03483">
    <property type="entry name" value="B3_4"/>
    <property type="match status" value="1"/>
</dbReference>
<evidence type="ECO:0000313" key="3">
    <source>
        <dbReference type="Proteomes" id="UP000433406"/>
    </source>
</evidence>
<dbReference type="SMART" id="SM00873">
    <property type="entry name" value="B3_4"/>
    <property type="match status" value="1"/>
</dbReference>
<dbReference type="InterPro" id="IPR005146">
    <property type="entry name" value="B3/B4_tRNA-bd"/>
</dbReference>
<evidence type="ECO:0000313" key="2">
    <source>
        <dbReference type="EMBL" id="MTB95176.1"/>
    </source>
</evidence>
<accession>A0A6I3J3G1</accession>